<dbReference type="EMBL" id="LNAM01000054">
    <property type="protein sequence ID" value="KSV60053.1"/>
    <property type="molecule type" value="Genomic_DNA"/>
</dbReference>
<protein>
    <submittedName>
        <fullName evidence="2">Uncharacterized protein</fullName>
    </submittedName>
</protein>
<reference evidence="2 3" key="1">
    <citation type="submission" date="2015-11" db="EMBL/GenBank/DDBJ databases">
        <title>Butyribacter intestini gen. nov., sp. nov., a butyric acid-producing bacterium of the family Lachnospiraceae isolated from the human faeces.</title>
        <authorList>
            <person name="Zou Y."/>
            <person name="Xue W."/>
            <person name="Luo G."/>
            <person name="Lv M."/>
        </authorList>
    </citation>
    <scope>NUCLEOTIDE SEQUENCE [LARGE SCALE GENOMIC DNA]</scope>
    <source>
        <strain evidence="2 3">ACET-33324</strain>
    </source>
</reference>
<evidence type="ECO:0000256" key="1">
    <source>
        <dbReference type="SAM" id="MobiDB-lite"/>
    </source>
</evidence>
<feature type="region of interest" description="Disordered" evidence="1">
    <location>
        <begin position="55"/>
        <end position="89"/>
    </location>
</feature>
<dbReference type="Proteomes" id="UP000054874">
    <property type="component" value="Unassembled WGS sequence"/>
</dbReference>
<name>A0A0V8QHJ6_9FIRM</name>
<comment type="caution">
    <text evidence="2">The sequence shown here is derived from an EMBL/GenBank/DDBJ whole genome shotgun (WGS) entry which is preliminary data.</text>
</comment>
<evidence type="ECO:0000313" key="3">
    <source>
        <dbReference type="Proteomes" id="UP000054874"/>
    </source>
</evidence>
<dbReference type="AlphaFoldDB" id="A0A0V8QHJ6"/>
<keyword evidence="3" id="KW-1185">Reference proteome</keyword>
<evidence type="ECO:0000313" key="2">
    <source>
        <dbReference type="EMBL" id="KSV60053.1"/>
    </source>
</evidence>
<sequence length="89" mass="10163">MMIDRKDKRYVSCPVCGRILMKCQGQCNIDITCGKCNREIVVLVDEERVMVLENRRGSEKDGRAGQVRVSVQKSKEPGKMKPMKRAANY</sequence>
<organism evidence="2 3">
    <name type="scientific">Acetivibrio ethanolgignens</name>
    <dbReference type="NCBI Taxonomy" id="290052"/>
    <lineage>
        <taxon>Bacteria</taxon>
        <taxon>Bacillati</taxon>
        <taxon>Bacillota</taxon>
        <taxon>Clostridia</taxon>
        <taxon>Eubacteriales</taxon>
        <taxon>Oscillospiraceae</taxon>
        <taxon>Acetivibrio</taxon>
    </lineage>
</organism>
<accession>A0A0V8QHJ6</accession>
<dbReference type="OrthoDB" id="1913594at2"/>
<gene>
    <name evidence="2" type="ORF">ASU35_17560</name>
</gene>
<proteinExistence type="predicted"/>
<dbReference type="RefSeq" id="WP_058351721.1">
    <property type="nucleotide sequence ID" value="NZ_CABMMD010000054.1"/>
</dbReference>